<gene>
    <name evidence="1" type="ORF">BO86DRAFT_435704</name>
</gene>
<dbReference type="Proteomes" id="UP000249497">
    <property type="component" value="Unassembled WGS sequence"/>
</dbReference>
<evidence type="ECO:0000313" key="1">
    <source>
        <dbReference type="EMBL" id="RAH79626.1"/>
    </source>
</evidence>
<reference evidence="1 2" key="1">
    <citation type="submission" date="2018-02" db="EMBL/GenBank/DDBJ databases">
        <title>The genomes of Aspergillus section Nigri reveals drivers in fungal speciation.</title>
        <authorList>
            <consortium name="DOE Joint Genome Institute"/>
            <person name="Vesth T.C."/>
            <person name="Nybo J."/>
            <person name="Theobald S."/>
            <person name="Brandl J."/>
            <person name="Frisvad J.C."/>
            <person name="Nielsen K.F."/>
            <person name="Lyhne E.K."/>
            <person name="Kogle M.E."/>
            <person name="Kuo A."/>
            <person name="Riley R."/>
            <person name="Clum A."/>
            <person name="Nolan M."/>
            <person name="Lipzen A."/>
            <person name="Salamov A."/>
            <person name="Henrissat B."/>
            <person name="Wiebenga A."/>
            <person name="De vries R.P."/>
            <person name="Grigoriev I.V."/>
            <person name="Mortensen U.H."/>
            <person name="Andersen M.R."/>
            <person name="Baker S.E."/>
        </authorList>
    </citation>
    <scope>NUCLEOTIDE SEQUENCE [LARGE SCALE GENOMIC DNA]</scope>
    <source>
        <strain evidence="1 2">CBS 114.51</strain>
    </source>
</reference>
<protein>
    <recommendedName>
        <fullName evidence="3">F-box domain-containing protein</fullName>
    </recommendedName>
</protein>
<dbReference type="RefSeq" id="XP_025525520.1">
    <property type="nucleotide sequence ID" value="XM_025675975.1"/>
</dbReference>
<keyword evidence="2" id="KW-1185">Reference proteome</keyword>
<evidence type="ECO:0000313" key="2">
    <source>
        <dbReference type="Proteomes" id="UP000249497"/>
    </source>
</evidence>
<evidence type="ECO:0008006" key="3">
    <source>
        <dbReference type="Google" id="ProtNLM"/>
    </source>
</evidence>
<organism evidence="1 2">
    <name type="scientific">Aspergillus japonicus CBS 114.51</name>
    <dbReference type="NCBI Taxonomy" id="1448312"/>
    <lineage>
        <taxon>Eukaryota</taxon>
        <taxon>Fungi</taxon>
        <taxon>Dikarya</taxon>
        <taxon>Ascomycota</taxon>
        <taxon>Pezizomycotina</taxon>
        <taxon>Eurotiomycetes</taxon>
        <taxon>Eurotiomycetidae</taxon>
        <taxon>Eurotiales</taxon>
        <taxon>Aspergillaceae</taxon>
        <taxon>Aspergillus</taxon>
        <taxon>Aspergillus subgen. Circumdati</taxon>
    </lineage>
</organism>
<dbReference type="GeneID" id="37179668"/>
<accession>A0A8T8WUW0</accession>
<dbReference type="AlphaFoldDB" id="A0A8T8WUW0"/>
<sequence>MDRMPVEIKLLIVEVIGEVSRQALRALSQVNHQWHDVAGPDVYGTLLIRLEDDKPAHRDRLLRLLDAALILPHVKHVMLLNRDTRRSITAGKDARLCRYLRQSHPEDIIVPALGTYTYKGDWAPIIRLVQRLISLKWFDFLIHRHCPPELLNVLAQTHPHCRVSVFPRCSFFLAEDLSRKKWAQSPLLHTVHIVCYEDPFLQSFHTDHPDRGLRDLLRQAPHIKRLALQISSKCPGSTRQNYAQWLEPRPPEGEFDASPARARLEVLSLPLITTLTGDGFQAWSRVADLGYLTAWTAGALEEESALAAITDLQPFRALKRLTISLHPPADFLPSWRQTIQAMFDSLPTLTYLCLLGTYDPTILPTAVLDRHGSTLIELKLHRETPQYQSYESTRLAQKGQIAPIYPADAIRRMAVRCPRLKTLRICVQRHRGHPVETEAYEALGQFPALETLDLVLNCLPVVQDDGTPFPPRELSEYEQGHNQDHVPRWIIRDCAINCAIDAPLAAAIFKRIHPQPRRGSLRLLRLHPLAGHHGQYRVAPGISNSQALLARRNLNFLMLGKWQVAWDGAGRLRARNCETTRWEGGSLAVTSADLEIFESIWPSSRSTQTWPFDWRSWPLQ</sequence>
<dbReference type="EMBL" id="KZ824812">
    <property type="protein sequence ID" value="RAH79626.1"/>
    <property type="molecule type" value="Genomic_DNA"/>
</dbReference>
<dbReference type="SUPFAM" id="SSF52047">
    <property type="entry name" value="RNI-like"/>
    <property type="match status" value="1"/>
</dbReference>
<proteinExistence type="predicted"/>
<name>A0A8T8WUW0_ASPJA</name>
<dbReference type="OrthoDB" id="3945550at2759"/>